<dbReference type="Pfam" id="PF00156">
    <property type="entry name" value="Pribosyltran"/>
    <property type="match status" value="1"/>
</dbReference>
<dbReference type="NCBIfam" id="NF002636">
    <property type="entry name" value="PRK02304.1-5"/>
    <property type="match status" value="1"/>
</dbReference>
<dbReference type="GO" id="GO:0006166">
    <property type="term" value="P:purine ribonucleoside salvage"/>
    <property type="evidence" value="ECO:0007669"/>
    <property type="project" value="UniProtKB-KW"/>
</dbReference>
<dbReference type="GO" id="GO:0005737">
    <property type="term" value="C:cytoplasm"/>
    <property type="evidence" value="ECO:0007669"/>
    <property type="project" value="UniProtKB-SubCell"/>
</dbReference>
<dbReference type="GO" id="GO:0006168">
    <property type="term" value="P:adenine salvage"/>
    <property type="evidence" value="ECO:0007669"/>
    <property type="project" value="InterPro"/>
</dbReference>
<evidence type="ECO:0000256" key="9">
    <source>
        <dbReference type="ARBA" id="ARBA00022676"/>
    </source>
</evidence>
<protein>
    <recommendedName>
        <fullName evidence="7 12">Adenine phosphoribosyltransferase</fullName>
        <shortName evidence="12">APRT</shortName>
        <ecNumber evidence="7 12">2.4.2.7</ecNumber>
    </recommendedName>
</protein>
<dbReference type="SUPFAM" id="SSF53271">
    <property type="entry name" value="PRTase-like"/>
    <property type="match status" value="1"/>
</dbReference>
<evidence type="ECO:0000256" key="12">
    <source>
        <dbReference type="HAMAP-Rule" id="MF_00004"/>
    </source>
</evidence>
<keyword evidence="10 12" id="KW-0808">Transferase</keyword>
<dbReference type="HAMAP" id="MF_00004">
    <property type="entry name" value="Aden_phosphoribosyltr"/>
    <property type="match status" value="1"/>
</dbReference>
<evidence type="ECO:0000256" key="5">
    <source>
        <dbReference type="ARBA" id="ARBA00008391"/>
    </source>
</evidence>
<dbReference type="FunFam" id="3.40.50.2020:FF:000004">
    <property type="entry name" value="Adenine phosphoribosyltransferase"/>
    <property type="match status" value="1"/>
</dbReference>
<comment type="pathway">
    <text evidence="4 12">Purine metabolism; AMP biosynthesis via salvage pathway; AMP from adenine: step 1/1.</text>
</comment>
<dbReference type="CDD" id="cd06223">
    <property type="entry name" value="PRTases_typeI"/>
    <property type="match status" value="1"/>
</dbReference>
<evidence type="ECO:0000256" key="11">
    <source>
        <dbReference type="ARBA" id="ARBA00022726"/>
    </source>
</evidence>
<accession>H5XIZ5</accession>
<dbReference type="EMBL" id="CM001440">
    <property type="protein sequence ID" value="EHR60769.1"/>
    <property type="molecule type" value="Genomic_DNA"/>
</dbReference>
<reference evidence="14 15" key="1">
    <citation type="submission" date="2011-11" db="EMBL/GenBank/DDBJ databases">
        <title>The Noncontiguous Finished sequence of Saccharomonospora cyanea NA-134.</title>
        <authorList>
            <consortium name="US DOE Joint Genome Institute"/>
            <person name="Lucas S."/>
            <person name="Han J."/>
            <person name="Lapidus A."/>
            <person name="Cheng J.-F."/>
            <person name="Goodwin L."/>
            <person name="Pitluck S."/>
            <person name="Peters L."/>
            <person name="Ovchinnikova G."/>
            <person name="Lu M."/>
            <person name="Detter J.C."/>
            <person name="Han C."/>
            <person name="Tapia R."/>
            <person name="Land M."/>
            <person name="Hauser L."/>
            <person name="Kyrpides N."/>
            <person name="Ivanova N."/>
            <person name="Pagani I."/>
            <person name="Brambilla E.-M."/>
            <person name="Klenk H.-P."/>
            <person name="Woyke T."/>
        </authorList>
    </citation>
    <scope>NUCLEOTIDE SEQUENCE [LARGE SCALE GENOMIC DNA]</scope>
    <source>
        <strain evidence="14 15">NA-134</strain>
    </source>
</reference>
<evidence type="ECO:0000256" key="1">
    <source>
        <dbReference type="ARBA" id="ARBA00000868"/>
    </source>
</evidence>
<evidence type="ECO:0000256" key="2">
    <source>
        <dbReference type="ARBA" id="ARBA00003968"/>
    </source>
</evidence>
<dbReference type="HOGENOM" id="CLU_063339_3_3_11"/>
<dbReference type="GO" id="GO:0002055">
    <property type="term" value="F:adenine binding"/>
    <property type="evidence" value="ECO:0007669"/>
    <property type="project" value="TreeGrafter"/>
</dbReference>
<evidence type="ECO:0000256" key="6">
    <source>
        <dbReference type="ARBA" id="ARBA00011738"/>
    </source>
</evidence>
<keyword evidence="15" id="KW-1185">Reference proteome</keyword>
<evidence type="ECO:0000256" key="7">
    <source>
        <dbReference type="ARBA" id="ARBA00011893"/>
    </source>
</evidence>
<comment type="subunit">
    <text evidence="6 12">Homodimer.</text>
</comment>
<dbReference type="UniPathway" id="UPA00588">
    <property type="reaction ID" value="UER00646"/>
</dbReference>
<proteinExistence type="inferred from homology"/>
<dbReference type="GO" id="GO:0044209">
    <property type="term" value="P:AMP salvage"/>
    <property type="evidence" value="ECO:0007669"/>
    <property type="project" value="UniProtKB-UniRule"/>
</dbReference>
<evidence type="ECO:0000259" key="13">
    <source>
        <dbReference type="Pfam" id="PF00156"/>
    </source>
</evidence>
<dbReference type="GO" id="GO:0003999">
    <property type="term" value="F:adenine phosphoribosyltransferase activity"/>
    <property type="evidence" value="ECO:0007669"/>
    <property type="project" value="UniProtKB-UniRule"/>
</dbReference>
<evidence type="ECO:0000256" key="3">
    <source>
        <dbReference type="ARBA" id="ARBA00004496"/>
    </source>
</evidence>
<dbReference type="eggNOG" id="COG0503">
    <property type="taxonomic scope" value="Bacteria"/>
</dbReference>
<dbReference type="PANTHER" id="PTHR32315">
    <property type="entry name" value="ADENINE PHOSPHORIBOSYLTRANSFERASE"/>
    <property type="match status" value="1"/>
</dbReference>
<dbReference type="Proteomes" id="UP000002791">
    <property type="component" value="Chromosome"/>
</dbReference>
<organism evidence="14 15">
    <name type="scientific">Saccharomonospora cyanea NA-134</name>
    <dbReference type="NCBI Taxonomy" id="882082"/>
    <lineage>
        <taxon>Bacteria</taxon>
        <taxon>Bacillati</taxon>
        <taxon>Actinomycetota</taxon>
        <taxon>Actinomycetes</taxon>
        <taxon>Pseudonocardiales</taxon>
        <taxon>Pseudonocardiaceae</taxon>
        <taxon>Saccharomonospora</taxon>
    </lineage>
</organism>
<dbReference type="InterPro" id="IPR005764">
    <property type="entry name" value="Ade_phspho_trans"/>
</dbReference>
<evidence type="ECO:0000313" key="15">
    <source>
        <dbReference type="Proteomes" id="UP000002791"/>
    </source>
</evidence>
<keyword evidence="9 12" id="KW-0328">Glycosyltransferase</keyword>
<dbReference type="RefSeq" id="WP_005455606.1">
    <property type="nucleotide sequence ID" value="NZ_CM001440.1"/>
</dbReference>
<dbReference type="EC" id="2.4.2.7" evidence="7 12"/>
<dbReference type="InterPro" id="IPR050054">
    <property type="entry name" value="UPRTase/APRTase"/>
</dbReference>
<dbReference type="PANTHER" id="PTHR32315:SF3">
    <property type="entry name" value="ADENINE PHOSPHORIBOSYLTRANSFERASE"/>
    <property type="match status" value="1"/>
</dbReference>
<feature type="domain" description="Phosphoribosyltransferase" evidence="13">
    <location>
        <begin position="40"/>
        <end position="157"/>
    </location>
</feature>
<evidence type="ECO:0000256" key="8">
    <source>
        <dbReference type="ARBA" id="ARBA00022490"/>
    </source>
</evidence>
<evidence type="ECO:0000313" key="14">
    <source>
        <dbReference type="EMBL" id="EHR60769.1"/>
    </source>
</evidence>
<dbReference type="STRING" id="882082.SaccyDRAFT_1875"/>
<comment type="similarity">
    <text evidence="5 12">Belongs to the purine/pyrimidine phosphoribosyltransferase family.</text>
</comment>
<evidence type="ECO:0000256" key="10">
    <source>
        <dbReference type="ARBA" id="ARBA00022679"/>
    </source>
</evidence>
<gene>
    <name evidence="12" type="primary">apt</name>
    <name evidence="14" type="ORF">SaccyDRAFT_1875</name>
</gene>
<keyword evidence="8 12" id="KW-0963">Cytoplasm</keyword>
<name>H5XIZ5_9PSEU</name>
<dbReference type="AlphaFoldDB" id="H5XIZ5"/>
<comment type="function">
    <text evidence="2 12">Catalyzes a salvage reaction resulting in the formation of AMP, that is energically less costly than de novo synthesis.</text>
</comment>
<evidence type="ECO:0000256" key="4">
    <source>
        <dbReference type="ARBA" id="ARBA00004659"/>
    </source>
</evidence>
<dbReference type="Gene3D" id="3.40.50.2020">
    <property type="match status" value="1"/>
</dbReference>
<dbReference type="InterPro" id="IPR029057">
    <property type="entry name" value="PRTase-like"/>
</dbReference>
<comment type="subcellular location">
    <subcellularLocation>
        <location evidence="3 12">Cytoplasm</location>
    </subcellularLocation>
</comment>
<dbReference type="OrthoDB" id="9803963at2"/>
<sequence length="175" mass="18059">MSGSELERALDLITEIPDFPEPGVLFRDLSPLFGDPTAFAHVIEALGEMIGDGVDRLAAVEARGFVLAAALGYARGLGVALVRKPGKLPSVAGRVDYELEYGTASLELPVGSVDGGERVAIVDDVLATGGTVAATAELLRSAGAEVTGVAVVLELAELRGRSRLGSLPVHALRTV</sequence>
<dbReference type="GO" id="GO:0016208">
    <property type="term" value="F:AMP binding"/>
    <property type="evidence" value="ECO:0007669"/>
    <property type="project" value="TreeGrafter"/>
</dbReference>
<comment type="catalytic activity">
    <reaction evidence="1 12">
        <text>AMP + diphosphate = 5-phospho-alpha-D-ribose 1-diphosphate + adenine</text>
        <dbReference type="Rhea" id="RHEA:16609"/>
        <dbReference type="ChEBI" id="CHEBI:16708"/>
        <dbReference type="ChEBI" id="CHEBI:33019"/>
        <dbReference type="ChEBI" id="CHEBI:58017"/>
        <dbReference type="ChEBI" id="CHEBI:456215"/>
        <dbReference type="EC" id="2.4.2.7"/>
    </reaction>
</comment>
<keyword evidence="11 12" id="KW-0660">Purine salvage</keyword>
<dbReference type="InterPro" id="IPR000836">
    <property type="entry name" value="PRTase_dom"/>
</dbReference>